<dbReference type="Pfam" id="PF13661">
    <property type="entry name" value="2OG-FeII_Oxy_4"/>
    <property type="match status" value="1"/>
</dbReference>
<reference evidence="8" key="1">
    <citation type="journal article" date="2014" name="Int. J. Syst. Evol. Microbiol.">
        <title>Complete genome sequence of Corynebacterium casei LMG S-19264T (=DSM 44701T), isolated from a smear-ripened cheese.</title>
        <authorList>
            <consortium name="US DOE Joint Genome Institute (JGI-PGF)"/>
            <person name="Walter F."/>
            <person name="Albersmeier A."/>
            <person name="Kalinowski J."/>
            <person name="Ruckert C."/>
        </authorList>
    </citation>
    <scope>NUCLEOTIDE SEQUENCE</scope>
    <source>
        <strain evidence="8">KCTC 32020</strain>
    </source>
</reference>
<dbReference type="InterPro" id="IPR005123">
    <property type="entry name" value="Oxoglu/Fe-dep_dioxygenase_dom"/>
</dbReference>
<dbReference type="SMART" id="SM00702">
    <property type="entry name" value="P4Hc"/>
    <property type="match status" value="1"/>
</dbReference>
<sequence length="235" mass="26836">MINNGLDLARWRQALAADSRVQIPDFLQPAAAEALAHCLEHEVPWHLAERSTGESRTSERGAYPDEAGYRALLERAYARAAQEYQFAYDSYMLVRAAKEGWDPQLPVHGVLQFFNTPEFIAFARWLTGDAAITHVNAQCTRYRPGQFLMPHSDEDSREGRRYAYVLNLTRAWRPDWGGQLQFLDAEGRVTQTLMPRWNSLSLFRVPQRHQVTLVSPWAACPRHAITGWWLARGAG</sequence>
<keyword evidence="2" id="KW-0479">Metal-binding</keyword>
<dbReference type="OrthoDB" id="9783171at2"/>
<dbReference type="InterPro" id="IPR006620">
    <property type="entry name" value="Pro_4_hyd_alph"/>
</dbReference>
<feature type="domain" description="Fe2OG dioxygenase" evidence="7">
    <location>
        <begin position="133"/>
        <end position="231"/>
    </location>
</feature>
<dbReference type="PANTHER" id="PTHR12117:SF0">
    <property type="entry name" value="PROLYL 3-HYDROXYLASE OGFOD1"/>
    <property type="match status" value="1"/>
</dbReference>
<keyword evidence="3" id="KW-0847">Vitamin C</keyword>
<evidence type="ECO:0000256" key="3">
    <source>
        <dbReference type="ARBA" id="ARBA00022896"/>
    </source>
</evidence>
<reference evidence="8" key="2">
    <citation type="submission" date="2020-09" db="EMBL/GenBank/DDBJ databases">
        <authorList>
            <person name="Sun Q."/>
            <person name="Kim S."/>
        </authorList>
    </citation>
    <scope>NUCLEOTIDE SEQUENCE</scope>
    <source>
        <strain evidence="8">KCTC 32020</strain>
    </source>
</reference>
<comment type="cofactor">
    <cofactor evidence="1">
        <name>L-ascorbate</name>
        <dbReference type="ChEBI" id="CHEBI:38290"/>
    </cofactor>
</comment>
<dbReference type="InterPro" id="IPR051842">
    <property type="entry name" value="uS12_prolyl_hydroxylase"/>
</dbReference>
<organism evidence="8 9">
    <name type="scientific">Vulcaniibacterium thermophilum</name>
    <dbReference type="NCBI Taxonomy" id="1169913"/>
    <lineage>
        <taxon>Bacteria</taxon>
        <taxon>Pseudomonadati</taxon>
        <taxon>Pseudomonadota</taxon>
        <taxon>Gammaproteobacteria</taxon>
        <taxon>Lysobacterales</taxon>
        <taxon>Lysobacteraceae</taxon>
        <taxon>Vulcaniibacterium</taxon>
    </lineage>
</organism>
<evidence type="ECO:0000256" key="5">
    <source>
        <dbReference type="ARBA" id="ARBA00023002"/>
    </source>
</evidence>
<gene>
    <name evidence="8" type="ORF">GCM10007167_27930</name>
</gene>
<evidence type="ECO:0000256" key="1">
    <source>
        <dbReference type="ARBA" id="ARBA00001961"/>
    </source>
</evidence>
<evidence type="ECO:0000313" key="8">
    <source>
        <dbReference type="EMBL" id="GHE44680.1"/>
    </source>
</evidence>
<evidence type="ECO:0000256" key="6">
    <source>
        <dbReference type="ARBA" id="ARBA00023004"/>
    </source>
</evidence>
<dbReference type="PANTHER" id="PTHR12117">
    <property type="entry name" value="HISTONE ACETYLTRANSFERASE COMPLEX"/>
    <property type="match status" value="1"/>
</dbReference>
<dbReference type="PROSITE" id="PS51471">
    <property type="entry name" value="FE2OG_OXY"/>
    <property type="match status" value="1"/>
</dbReference>
<evidence type="ECO:0000313" key="9">
    <source>
        <dbReference type="Proteomes" id="UP000636453"/>
    </source>
</evidence>
<dbReference type="GO" id="GO:0005506">
    <property type="term" value="F:iron ion binding"/>
    <property type="evidence" value="ECO:0007669"/>
    <property type="project" value="InterPro"/>
</dbReference>
<keyword evidence="9" id="KW-1185">Reference proteome</keyword>
<accession>A0A918ZCR8</accession>
<keyword evidence="5" id="KW-0560">Oxidoreductase</keyword>
<dbReference type="Gene3D" id="2.60.120.620">
    <property type="entry name" value="q2cbj1_9rhob like domain"/>
    <property type="match status" value="1"/>
</dbReference>
<evidence type="ECO:0000259" key="7">
    <source>
        <dbReference type="PROSITE" id="PS51471"/>
    </source>
</evidence>
<proteinExistence type="predicted"/>
<keyword evidence="6" id="KW-0408">Iron</keyword>
<name>A0A918ZCR8_9GAMM</name>
<dbReference type="GO" id="GO:0031543">
    <property type="term" value="F:peptidyl-proline dioxygenase activity"/>
    <property type="evidence" value="ECO:0007669"/>
    <property type="project" value="TreeGrafter"/>
</dbReference>
<evidence type="ECO:0000256" key="4">
    <source>
        <dbReference type="ARBA" id="ARBA00022964"/>
    </source>
</evidence>
<dbReference type="GO" id="GO:0005737">
    <property type="term" value="C:cytoplasm"/>
    <property type="evidence" value="ECO:0007669"/>
    <property type="project" value="TreeGrafter"/>
</dbReference>
<evidence type="ECO:0000256" key="2">
    <source>
        <dbReference type="ARBA" id="ARBA00022723"/>
    </source>
</evidence>
<dbReference type="EMBL" id="BNCF01000024">
    <property type="protein sequence ID" value="GHE44680.1"/>
    <property type="molecule type" value="Genomic_DNA"/>
</dbReference>
<keyword evidence="4" id="KW-0223">Dioxygenase</keyword>
<protein>
    <submittedName>
        <fullName evidence="8">Proline hydroxylase</fullName>
    </submittedName>
</protein>
<dbReference type="GO" id="GO:0031418">
    <property type="term" value="F:L-ascorbic acid binding"/>
    <property type="evidence" value="ECO:0007669"/>
    <property type="project" value="UniProtKB-KW"/>
</dbReference>
<dbReference type="Proteomes" id="UP000636453">
    <property type="component" value="Unassembled WGS sequence"/>
</dbReference>
<dbReference type="GO" id="GO:0006449">
    <property type="term" value="P:regulation of translational termination"/>
    <property type="evidence" value="ECO:0007669"/>
    <property type="project" value="TreeGrafter"/>
</dbReference>
<dbReference type="RefSeq" id="WP_146474065.1">
    <property type="nucleotide sequence ID" value="NZ_BNCF01000024.1"/>
</dbReference>
<dbReference type="AlphaFoldDB" id="A0A918ZCR8"/>
<comment type="caution">
    <text evidence="8">The sequence shown here is derived from an EMBL/GenBank/DDBJ whole genome shotgun (WGS) entry which is preliminary data.</text>
</comment>
<dbReference type="InterPro" id="IPR039558">
    <property type="entry name" value="TPA1/OFD1_N"/>
</dbReference>